<keyword evidence="1" id="KW-0472">Membrane</keyword>
<evidence type="ECO:0000256" key="1">
    <source>
        <dbReference type="SAM" id="Phobius"/>
    </source>
</evidence>
<keyword evidence="1" id="KW-0812">Transmembrane</keyword>
<feature type="transmembrane region" description="Helical" evidence="1">
    <location>
        <begin position="43"/>
        <end position="64"/>
    </location>
</feature>
<organism evidence="2 3">
    <name type="scientific">Natrinema halophilum</name>
    <dbReference type="NCBI Taxonomy" id="1699371"/>
    <lineage>
        <taxon>Archaea</taxon>
        <taxon>Methanobacteriati</taxon>
        <taxon>Methanobacteriota</taxon>
        <taxon>Stenosarchaea group</taxon>
        <taxon>Halobacteria</taxon>
        <taxon>Halobacteriales</taxon>
        <taxon>Natrialbaceae</taxon>
        <taxon>Natrinema</taxon>
    </lineage>
</organism>
<dbReference type="GeneID" id="56034980"/>
<gene>
    <name evidence="2" type="ORF">HYG82_16775</name>
</gene>
<evidence type="ECO:0000313" key="2">
    <source>
        <dbReference type="EMBL" id="QLG50381.1"/>
    </source>
</evidence>
<accession>A0A7D5KEU6</accession>
<name>A0A7D5KEU6_9EURY</name>
<dbReference type="RefSeq" id="WP_179262827.1">
    <property type="nucleotide sequence ID" value="NZ_CP058601.1"/>
</dbReference>
<evidence type="ECO:0000313" key="3">
    <source>
        <dbReference type="Proteomes" id="UP000509241"/>
    </source>
</evidence>
<protein>
    <submittedName>
        <fullName evidence="2">Uncharacterized protein</fullName>
    </submittedName>
</protein>
<dbReference type="AlphaFoldDB" id="A0A7D5KEU6"/>
<feature type="transmembrane region" description="Helical" evidence="1">
    <location>
        <begin position="6"/>
        <end position="23"/>
    </location>
</feature>
<dbReference type="Proteomes" id="UP000509241">
    <property type="component" value="Chromosome"/>
</dbReference>
<dbReference type="EMBL" id="CP058601">
    <property type="protein sequence ID" value="QLG50381.1"/>
    <property type="molecule type" value="Genomic_DNA"/>
</dbReference>
<reference evidence="2 3" key="1">
    <citation type="submission" date="2020-07" db="EMBL/GenBank/DDBJ databases">
        <authorList>
            <person name="Cui H."/>
        </authorList>
    </citation>
    <scope>NUCLEOTIDE SEQUENCE [LARGE SCALE GENOMIC DNA]</scope>
    <source>
        <strain evidence="2 3">YPL8</strain>
    </source>
</reference>
<keyword evidence="3" id="KW-1185">Reference proteome</keyword>
<proteinExistence type="predicted"/>
<dbReference type="KEGG" id="haly:HYG82_16775"/>
<keyword evidence="1" id="KW-1133">Transmembrane helix</keyword>
<sequence>MDTDLLAFGFAALALGLGFLIVARRLSARLEVAADVRRSLRLLTGLIAAILVLTGLGLLVVGVVSSSAMNPIP</sequence>